<name>A0A3B0Y154_9ZZZZ</name>
<dbReference type="EMBL" id="UOFH01000407">
    <property type="protein sequence ID" value="VAW67829.1"/>
    <property type="molecule type" value="Genomic_DNA"/>
</dbReference>
<evidence type="ECO:0000259" key="4">
    <source>
        <dbReference type="PROSITE" id="PS51462"/>
    </source>
</evidence>
<sequence length="200" mass="22394">MADQKDEVVKNNTDNIPDENPWKTLSTQPVYNNAWIKVEEHQVINPGGTPGIYGKVSFKNQAVGIIPIDDAGNTWLVGQYRYTLNEWSWEIPMGGSPNKEDKIKTAQRELEEETGLIAGNIIELLHLHPSNSVTNEQGYVYLATDLSAGMQQLEDTEKDIQVKKLAFDDALKMAQNGEITDALSVAGIFYIALNRQKYIK</sequence>
<comment type="cofactor">
    <cofactor evidence="1">
        <name>Mg(2+)</name>
        <dbReference type="ChEBI" id="CHEBI:18420"/>
    </cofactor>
</comment>
<dbReference type="PROSITE" id="PS51462">
    <property type="entry name" value="NUDIX"/>
    <property type="match status" value="1"/>
</dbReference>
<dbReference type="InterPro" id="IPR020084">
    <property type="entry name" value="NUDIX_hydrolase_CS"/>
</dbReference>
<dbReference type="GO" id="GO:0006753">
    <property type="term" value="P:nucleoside phosphate metabolic process"/>
    <property type="evidence" value="ECO:0007669"/>
    <property type="project" value="TreeGrafter"/>
</dbReference>
<dbReference type="PROSITE" id="PS00893">
    <property type="entry name" value="NUDIX_BOX"/>
    <property type="match status" value="1"/>
</dbReference>
<evidence type="ECO:0000256" key="3">
    <source>
        <dbReference type="SAM" id="MobiDB-lite"/>
    </source>
</evidence>
<keyword evidence="2 5" id="KW-0378">Hydrolase</keyword>
<dbReference type="GO" id="GO:0005829">
    <property type="term" value="C:cytosol"/>
    <property type="evidence" value="ECO:0007669"/>
    <property type="project" value="TreeGrafter"/>
</dbReference>
<gene>
    <name evidence="5" type="ORF">MNBD_GAMMA08-2402</name>
</gene>
<feature type="domain" description="Nudix hydrolase" evidence="4">
    <location>
        <begin position="58"/>
        <end position="187"/>
    </location>
</feature>
<reference evidence="5" key="1">
    <citation type="submission" date="2018-06" db="EMBL/GenBank/DDBJ databases">
        <authorList>
            <person name="Zhirakovskaya E."/>
        </authorList>
    </citation>
    <scope>NUCLEOTIDE SEQUENCE</scope>
</reference>
<dbReference type="CDD" id="cd24161">
    <property type="entry name" value="NUDIX_ADPRase_Ndx2"/>
    <property type="match status" value="1"/>
</dbReference>
<dbReference type="AlphaFoldDB" id="A0A3B0Y154"/>
<dbReference type="GO" id="GO:0047631">
    <property type="term" value="F:ADP-ribose diphosphatase activity"/>
    <property type="evidence" value="ECO:0007669"/>
    <property type="project" value="UniProtKB-EC"/>
</dbReference>
<feature type="region of interest" description="Disordered" evidence="3">
    <location>
        <begin position="1"/>
        <end position="21"/>
    </location>
</feature>
<accession>A0A3B0Y154</accession>
<evidence type="ECO:0000256" key="2">
    <source>
        <dbReference type="ARBA" id="ARBA00022801"/>
    </source>
</evidence>
<dbReference type="GO" id="GO:0019693">
    <property type="term" value="P:ribose phosphate metabolic process"/>
    <property type="evidence" value="ECO:0007669"/>
    <property type="project" value="TreeGrafter"/>
</dbReference>
<dbReference type="InterPro" id="IPR015797">
    <property type="entry name" value="NUDIX_hydrolase-like_dom_sf"/>
</dbReference>
<dbReference type="Gene3D" id="3.90.79.10">
    <property type="entry name" value="Nucleoside Triphosphate Pyrophosphohydrolase"/>
    <property type="match status" value="1"/>
</dbReference>
<organism evidence="5">
    <name type="scientific">hydrothermal vent metagenome</name>
    <dbReference type="NCBI Taxonomy" id="652676"/>
    <lineage>
        <taxon>unclassified sequences</taxon>
        <taxon>metagenomes</taxon>
        <taxon>ecological metagenomes</taxon>
    </lineage>
</organism>
<protein>
    <submittedName>
        <fullName evidence="5">ADP-ribose pyrophosphatase</fullName>
        <ecNumber evidence="5">3.6.1.13</ecNumber>
    </submittedName>
</protein>
<dbReference type="InterPro" id="IPR000086">
    <property type="entry name" value="NUDIX_hydrolase_dom"/>
</dbReference>
<dbReference type="Pfam" id="PF00293">
    <property type="entry name" value="NUDIX"/>
    <property type="match status" value="1"/>
</dbReference>
<evidence type="ECO:0000313" key="5">
    <source>
        <dbReference type="EMBL" id="VAW67829.1"/>
    </source>
</evidence>
<evidence type="ECO:0000256" key="1">
    <source>
        <dbReference type="ARBA" id="ARBA00001946"/>
    </source>
</evidence>
<dbReference type="EC" id="3.6.1.13" evidence="5"/>
<dbReference type="SUPFAM" id="SSF55811">
    <property type="entry name" value="Nudix"/>
    <property type="match status" value="1"/>
</dbReference>
<dbReference type="PANTHER" id="PTHR11839:SF18">
    <property type="entry name" value="NUDIX HYDROLASE DOMAIN-CONTAINING PROTEIN"/>
    <property type="match status" value="1"/>
</dbReference>
<proteinExistence type="predicted"/>
<dbReference type="PANTHER" id="PTHR11839">
    <property type="entry name" value="UDP/ADP-SUGAR PYROPHOSPHATASE"/>
    <property type="match status" value="1"/>
</dbReference>